<protein>
    <submittedName>
        <fullName evidence="2">Uncharacterized protein</fullName>
    </submittedName>
</protein>
<comment type="caution">
    <text evidence="2">The sequence shown here is derived from an EMBL/GenBank/DDBJ whole genome shotgun (WGS) entry which is preliminary data.</text>
</comment>
<proteinExistence type="predicted"/>
<gene>
    <name evidence="2" type="ORF">DUNSADRAFT_1220</name>
</gene>
<feature type="region of interest" description="Disordered" evidence="1">
    <location>
        <begin position="1"/>
        <end position="22"/>
    </location>
</feature>
<reference evidence="2" key="1">
    <citation type="submission" date="2017-08" db="EMBL/GenBank/DDBJ databases">
        <authorList>
            <person name="Polle J.E."/>
            <person name="Barry K."/>
            <person name="Cushman J."/>
            <person name="Schmutz J."/>
            <person name="Tran D."/>
            <person name="Hathwaick L.T."/>
            <person name="Yim W.C."/>
            <person name="Jenkins J."/>
            <person name="Mckie-Krisberg Z.M."/>
            <person name="Prochnik S."/>
            <person name="Lindquist E."/>
            <person name="Dockter R.B."/>
            <person name="Adam C."/>
            <person name="Molina H."/>
            <person name="Bunkerborg J."/>
            <person name="Jin E."/>
            <person name="Buchheim M."/>
            <person name="Magnuson J."/>
        </authorList>
    </citation>
    <scope>NUCLEOTIDE SEQUENCE</scope>
    <source>
        <strain evidence="2">CCAP 19/18</strain>
    </source>
</reference>
<accession>A0ABQ7GXE4</accession>
<name>A0ABQ7GXE4_DUNSA</name>
<evidence type="ECO:0000313" key="2">
    <source>
        <dbReference type="EMBL" id="KAF5839276.1"/>
    </source>
</evidence>
<organism evidence="2 3">
    <name type="scientific">Dunaliella salina</name>
    <name type="common">Green alga</name>
    <name type="synonym">Protococcus salinus</name>
    <dbReference type="NCBI Taxonomy" id="3046"/>
    <lineage>
        <taxon>Eukaryota</taxon>
        <taxon>Viridiplantae</taxon>
        <taxon>Chlorophyta</taxon>
        <taxon>core chlorophytes</taxon>
        <taxon>Chlorophyceae</taxon>
        <taxon>CS clade</taxon>
        <taxon>Chlamydomonadales</taxon>
        <taxon>Dunaliellaceae</taxon>
        <taxon>Dunaliella</taxon>
    </lineage>
</organism>
<evidence type="ECO:0000313" key="3">
    <source>
        <dbReference type="Proteomes" id="UP000815325"/>
    </source>
</evidence>
<evidence type="ECO:0000256" key="1">
    <source>
        <dbReference type="SAM" id="MobiDB-lite"/>
    </source>
</evidence>
<feature type="compositionally biased region" description="Pro residues" evidence="1">
    <location>
        <begin position="1"/>
        <end position="13"/>
    </location>
</feature>
<keyword evidence="3" id="KW-1185">Reference proteome</keyword>
<sequence length="62" mass="6723">MAPLHPSAPPSPSPTAWTASRPPIAHHQQSLLWTWDTDHCDNIWDCLHGEEPVPAAASTSTT</sequence>
<dbReference type="EMBL" id="MU069549">
    <property type="protein sequence ID" value="KAF5839276.1"/>
    <property type="molecule type" value="Genomic_DNA"/>
</dbReference>
<dbReference type="Proteomes" id="UP000815325">
    <property type="component" value="Unassembled WGS sequence"/>
</dbReference>